<keyword evidence="6" id="KW-0808">Transferase</keyword>
<dbReference type="InterPro" id="IPR011993">
    <property type="entry name" value="PH-like_dom_sf"/>
</dbReference>
<protein>
    <recommendedName>
        <fullName evidence="4">RING-type E3 ubiquitin transferase</fullName>
        <ecNumber evidence="4">2.3.2.27</ecNumber>
    </recommendedName>
</protein>
<dbReference type="Gene3D" id="2.30.29.30">
    <property type="entry name" value="Pleckstrin-homology domain (PH domain)/Phosphotyrosine-binding domain (PTB)"/>
    <property type="match status" value="1"/>
</dbReference>
<keyword evidence="7 10" id="KW-0479">Metal-binding</keyword>
<dbReference type="AlphaFoldDB" id="A0A3Q0KLM4"/>
<dbReference type="PANTHER" id="PTHR23280:SF13">
    <property type="entry name" value="E3 UBIQUITIN-PROTEIN LIGASE MYLIP"/>
    <property type="match status" value="1"/>
</dbReference>
<dbReference type="Pfam" id="PF00373">
    <property type="entry name" value="FERM_M"/>
    <property type="match status" value="1"/>
</dbReference>
<dbReference type="Gene3D" id="3.10.20.90">
    <property type="entry name" value="Phosphatidylinositol 3-kinase Catalytic Subunit, Chain A, domain 1"/>
    <property type="match status" value="1"/>
</dbReference>
<dbReference type="PROSITE" id="PS50057">
    <property type="entry name" value="FERM_3"/>
    <property type="match status" value="1"/>
</dbReference>
<dbReference type="Proteomes" id="UP000008854">
    <property type="component" value="Unassembled WGS sequence"/>
</dbReference>
<dbReference type="PROSITE" id="PS50089">
    <property type="entry name" value="ZF_RING_2"/>
    <property type="match status" value="1"/>
</dbReference>
<evidence type="ECO:0000256" key="10">
    <source>
        <dbReference type="PROSITE-ProRule" id="PRU00175"/>
    </source>
</evidence>
<dbReference type="STRING" id="6183.A0A3Q0KLM4"/>
<dbReference type="GO" id="GO:0061630">
    <property type="term" value="F:ubiquitin protein ligase activity"/>
    <property type="evidence" value="ECO:0007669"/>
    <property type="project" value="UniProtKB-EC"/>
</dbReference>
<dbReference type="Gene3D" id="1.20.80.10">
    <property type="match status" value="1"/>
</dbReference>
<dbReference type="InterPro" id="IPR041790">
    <property type="entry name" value="MYLIP_FERM_C"/>
</dbReference>
<reference evidence="14" key="1">
    <citation type="journal article" date="2012" name="PLoS Negl. Trop. Dis.">
        <title>A systematically improved high quality genome and transcriptome of the human blood fluke Schistosoma mansoni.</title>
        <authorList>
            <person name="Protasio A.V."/>
            <person name="Tsai I.J."/>
            <person name="Babbage A."/>
            <person name="Nichol S."/>
            <person name="Hunt M."/>
            <person name="Aslett M.A."/>
            <person name="De Silva N."/>
            <person name="Velarde G.S."/>
            <person name="Anderson T.J."/>
            <person name="Clark R.C."/>
            <person name="Davidson C."/>
            <person name="Dillon G.P."/>
            <person name="Holroyd N.E."/>
            <person name="LoVerde P.T."/>
            <person name="Lloyd C."/>
            <person name="McQuillan J."/>
            <person name="Oliveira G."/>
            <person name="Otto T.D."/>
            <person name="Parker-Manuel S.J."/>
            <person name="Quail M.A."/>
            <person name="Wilson R.A."/>
            <person name="Zerlotini A."/>
            <person name="Dunne D.W."/>
            <person name="Berriman M."/>
        </authorList>
    </citation>
    <scope>NUCLEOTIDE SEQUENCE [LARGE SCALE GENOMIC DNA]</scope>
    <source>
        <strain evidence="14">Puerto Rican</strain>
    </source>
</reference>
<comment type="pathway">
    <text evidence="3">Protein modification; protein ubiquitination.</text>
</comment>
<dbReference type="InterPro" id="IPR018979">
    <property type="entry name" value="FERM_N"/>
</dbReference>
<dbReference type="SMART" id="SM01196">
    <property type="entry name" value="FERM_C"/>
    <property type="match status" value="1"/>
</dbReference>
<dbReference type="InterPro" id="IPR001841">
    <property type="entry name" value="Znf_RING"/>
</dbReference>
<proteinExistence type="predicted"/>
<evidence type="ECO:0000256" key="9">
    <source>
        <dbReference type="ARBA" id="ARBA00022833"/>
    </source>
</evidence>
<reference evidence="15" key="2">
    <citation type="submission" date="2018-12" db="UniProtKB">
        <authorList>
            <consortium name="WormBaseParasite"/>
        </authorList>
    </citation>
    <scope>IDENTIFICATION</scope>
    <source>
        <strain evidence="15">Puerto Rican</strain>
    </source>
</reference>
<evidence type="ECO:0000256" key="4">
    <source>
        <dbReference type="ARBA" id="ARBA00012483"/>
    </source>
</evidence>
<dbReference type="CDD" id="cd13195">
    <property type="entry name" value="FERM_C_MYLIP_IDOL"/>
    <property type="match status" value="1"/>
</dbReference>
<dbReference type="ExpressionAtlas" id="A0A3Q0KLM4">
    <property type="expression patterns" value="baseline"/>
</dbReference>
<dbReference type="InterPro" id="IPR019748">
    <property type="entry name" value="FERM_central"/>
</dbReference>
<keyword evidence="5" id="KW-0963">Cytoplasm</keyword>
<dbReference type="InterPro" id="IPR019749">
    <property type="entry name" value="Band_41_domain"/>
</dbReference>
<dbReference type="CDD" id="cd14473">
    <property type="entry name" value="FERM_B-lobe"/>
    <property type="match status" value="1"/>
</dbReference>
<accession>A0A3Q0KLM4</accession>
<dbReference type="GO" id="GO:0016567">
    <property type="term" value="P:protein ubiquitination"/>
    <property type="evidence" value="ECO:0007669"/>
    <property type="project" value="UniProtKB-UniPathway"/>
</dbReference>
<dbReference type="InterPro" id="IPR018980">
    <property type="entry name" value="FERM_PH-like_C"/>
</dbReference>
<evidence type="ECO:0000256" key="7">
    <source>
        <dbReference type="ARBA" id="ARBA00022771"/>
    </source>
</evidence>
<dbReference type="EC" id="2.3.2.27" evidence="4"/>
<evidence type="ECO:0000313" key="15">
    <source>
        <dbReference type="WBParaSite" id="Smp_130590.1"/>
    </source>
</evidence>
<dbReference type="InterPro" id="IPR000299">
    <property type="entry name" value="FERM_domain"/>
</dbReference>
<evidence type="ECO:0000256" key="2">
    <source>
        <dbReference type="ARBA" id="ARBA00004496"/>
    </source>
</evidence>
<organism evidence="14 15">
    <name type="scientific">Schistosoma mansoni</name>
    <name type="common">Blood fluke</name>
    <dbReference type="NCBI Taxonomy" id="6183"/>
    <lineage>
        <taxon>Eukaryota</taxon>
        <taxon>Metazoa</taxon>
        <taxon>Spiralia</taxon>
        <taxon>Lophotrochozoa</taxon>
        <taxon>Platyhelminthes</taxon>
        <taxon>Trematoda</taxon>
        <taxon>Digenea</taxon>
        <taxon>Strigeidida</taxon>
        <taxon>Schistosomatoidea</taxon>
        <taxon>Schistosomatidae</taxon>
        <taxon>Schistosoma</taxon>
    </lineage>
</organism>
<sequence length="644" mass="72889">MALQNLHELYNNKRHPNRNVGDSGKNSNTLMCYVTLASSQVYQVEVDHKADCQEVIDKMCKLIGITDEASYFGILLAGSKNELFWLNSRNRLSRQIPGPPPYHLYFRVKYFVQPSILQLEETRHQFYTNVVYHLKNGSWDADTTLETQSHLIALMAYIQFGNYNPNTTPCKYACFWPECRNEIPPEAIRMAASFHKDLKDITTSHAKYELLSIVSREFPSYGTYFYDVKNIFDRKLLLGVSPSDIVLCNSTGGVIERFPFCRVHTITNSARVVTLNLLEEDGSVKGQNYQLSSTRLAYSLYRTITEVHAFFQSDSIKQSLIDQTVRESFTSMFDHNGKEYAFDLRYTFLEVYDRARRHMYHCTSNTTNPIPTCESRGLTQRTRSLSGSVNSVIHADNISTSSLEAIHNNGDFRGKHDSSSLAESVVSVEEVQEIVQETLREVALCRVCMDQPISRVFFPCGHTICCSICADRVDQCPVCRKSIEIRHPCFLPWNTESNNEEVCLLPSCTFKDVSDRFKSHRHSRHHKNNTTSDSVLHETASAPSCELSSFIHEISKTCDHSSSLNQSTPTSIPRVSISNQSNVNYFSRASPSISDQKPCEVSTMTASTSGNSVPSLVTSSDNPVSHEAEKTASSTRRVTWQTED</sequence>
<dbReference type="UniPathway" id="UPA00143"/>
<evidence type="ECO:0000313" key="14">
    <source>
        <dbReference type="Proteomes" id="UP000008854"/>
    </source>
</evidence>
<dbReference type="Pfam" id="PF09379">
    <property type="entry name" value="FERM_N"/>
    <property type="match status" value="1"/>
</dbReference>
<dbReference type="InParanoid" id="A0A3Q0KLM4"/>
<keyword evidence="9" id="KW-0862">Zinc</keyword>
<comment type="subcellular location">
    <subcellularLocation>
        <location evidence="2">Cytoplasm</location>
    </subcellularLocation>
</comment>
<dbReference type="PANTHER" id="PTHR23280">
    <property type="entry name" value="4.1 G PROTEIN"/>
    <property type="match status" value="1"/>
</dbReference>
<dbReference type="SUPFAM" id="SSF50729">
    <property type="entry name" value="PH domain-like"/>
    <property type="match status" value="1"/>
</dbReference>
<dbReference type="SMART" id="SM00295">
    <property type="entry name" value="B41"/>
    <property type="match status" value="1"/>
</dbReference>
<dbReference type="SUPFAM" id="SSF47031">
    <property type="entry name" value="Second domain of FERM"/>
    <property type="match status" value="1"/>
</dbReference>
<dbReference type="WBParaSite" id="Smp_130590.1">
    <property type="protein sequence ID" value="Smp_130590.1"/>
    <property type="gene ID" value="Smp_130590"/>
</dbReference>
<dbReference type="GO" id="GO:0008270">
    <property type="term" value="F:zinc ion binding"/>
    <property type="evidence" value="ECO:0007669"/>
    <property type="project" value="UniProtKB-KW"/>
</dbReference>
<dbReference type="FunCoup" id="A0A3Q0KLM4">
    <property type="interactions" value="10"/>
</dbReference>
<evidence type="ECO:0000256" key="5">
    <source>
        <dbReference type="ARBA" id="ARBA00022490"/>
    </source>
</evidence>
<name>A0A3Q0KLM4_SCHMA</name>
<evidence type="ECO:0000259" key="12">
    <source>
        <dbReference type="PROSITE" id="PS50057"/>
    </source>
</evidence>
<keyword evidence="8" id="KW-0833">Ubl conjugation pathway</keyword>
<comment type="catalytic activity">
    <reaction evidence="1">
        <text>S-ubiquitinyl-[E2 ubiquitin-conjugating enzyme]-L-cysteine + [acceptor protein]-L-lysine = [E2 ubiquitin-conjugating enzyme]-L-cysteine + N(6)-ubiquitinyl-[acceptor protein]-L-lysine.</text>
        <dbReference type="EC" id="2.3.2.27"/>
    </reaction>
</comment>
<keyword evidence="7 10" id="KW-0863">Zinc-finger</keyword>
<dbReference type="SUPFAM" id="SSF57850">
    <property type="entry name" value="RING/U-box"/>
    <property type="match status" value="1"/>
</dbReference>
<dbReference type="InterPro" id="IPR035963">
    <property type="entry name" value="FERM_2"/>
</dbReference>
<dbReference type="Gene3D" id="3.30.40.10">
    <property type="entry name" value="Zinc/RING finger domain, C3HC4 (zinc finger)"/>
    <property type="match status" value="1"/>
</dbReference>
<dbReference type="SUPFAM" id="SSF54236">
    <property type="entry name" value="Ubiquitin-like"/>
    <property type="match status" value="1"/>
</dbReference>
<evidence type="ECO:0000256" key="3">
    <source>
        <dbReference type="ARBA" id="ARBA00004906"/>
    </source>
</evidence>
<dbReference type="InterPro" id="IPR013083">
    <property type="entry name" value="Znf_RING/FYVE/PHD"/>
</dbReference>
<dbReference type="GO" id="GO:0005737">
    <property type="term" value="C:cytoplasm"/>
    <property type="evidence" value="ECO:0007669"/>
    <property type="project" value="UniProtKB-SubCell"/>
</dbReference>
<evidence type="ECO:0000256" key="6">
    <source>
        <dbReference type="ARBA" id="ARBA00022679"/>
    </source>
</evidence>
<feature type="domain" description="FERM" evidence="12">
    <location>
        <begin position="30"/>
        <end position="315"/>
    </location>
</feature>
<evidence type="ECO:0000256" key="11">
    <source>
        <dbReference type="SAM" id="MobiDB-lite"/>
    </source>
</evidence>
<feature type="compositionally biased region" description="Polar residues" evidence="11">
    <location>
        <begin position="631"/>
        <end position="644"/>
    </location>
</feature>
<evidence type="ECO:0000259" key="13">
    <source>
        <dbReference type="PROSITE" id="PS50089"/>
    </source>
</evidence>
<evidence type="ECO:0000256" key="8">
    <source>
        <dbReference type="ARBA" id="ARBA00022786"/>
    </source>
</evidence>
<feature type="domain" description="RING-type" evidence="13">
    <location>
        <begin position="445"/>
        <end position="480"/>
    </location>
</feature>
<feature type="compositionally biased region" description="Polar residues" evidence="11">
    <location>
        <begin position="602"/>
        <end position="623"/>
    </location>
</feature>
<keyword evidence="14" id="KW-1185">Reference proteome</keyword>
<dbReference type="InterPro" id="IPR014352">
    <property type="entry name" value="FERM/acyl-CoA-bd_prot_sf"/>
</dbReference>
<evidence type="ECO:0000256" key="1">
    <source>
        <dbReference type="ARBA" id="ARBA00000900"/>
    </source>
</evidence>
<dbReference type="GO" id="GO:0006511">
    <property type="term" value="P:ubiquitin-dependent protein catabolic process"/>
    <property type="evidence" value="ECO:0007669"/>
    <property type="project" value="TreeGrafter"/>
</dbReference>
<feature type="region of interest" description="Disordered" evidence="11">
    <location>
        <begin position="588"/>
        <end position="644"/>
    </location>
</feature>
<dbReference type="Pfam" id="PF13920">
    <property type="entry name" value="zf-C3HC4_3"/>
    <property type="match status" value="1"/>
</dbReference>
<dbReference type="InterPro" id="IPR029071">
    <property type="entry name" value="Ubiquitin-like_domsf"/>
</dbReference>